<dbReference type="AlphaFoldDB" id="A0A1V3WHT7"/>
<protein>
    <submittedName>
        <fullName evidence="1">Uncharacterized protein</fullName>
    </submittedName>
</protein>
<dbReference type="EMBL" id="MVBM01000010">
    <property type="protein sequence ID" value="OOK65841.1"/>
    <property type="molecule type" value="Genomic_DNA"/>
</dbReference>
<dbReference type="Proteomes" id="UP000189229">
    <property type="component" value="Unassembled WGS sequence"/>
</dbReference>
<organism evidence="1 2">
    <name type="scientific">Mycobacterium kansasii</name>
    <dbReference type="NCBI Taxonomy" id="1768"/>
    <lineage>
        <taxon>Bacteria</taxon>
        <taxon>Bacillati</taxon>
        <taxon>Actinomycetota</taxon>
        <taxon>Actinomycetes</taxon>
        <taxon>Mycobacteriales</taxon>
        <taxon>Mycobacteriaceae</taxon>
        <taxon>Mycobacterium</taxon>
    </lineage>
</organism>
<proteinExistence type="predicted"/>
<gene>
    <name evidence="1" type="ORF">BZL30_8668</name>
</gene>
<sequence>MAVVTRQCVAVDARRQARVHTSTISPFVVWTNATTSSYSG</sequence>
<evidence type="ECO:0000313" key="1">
    <source>
        <dbReference type="EMBL" id="OOK65841.1"/>
    </source>
</evidence>
<comment type="caution">
    <text evidence="1">The sequence shown here is derived from an EMBL/GenBank/DDBJ whole genome shotgun (WGS) entry which is preliminary data.</text>
</comment>
<name>A0A1V3WHT7_MYCKA</name>
<accession>A0A1V3WHT7</accession>
<evidence type="ECO:0000313" key="2">
    <source>
        <dbReference type="Proteomes" id="UP000189229"/>
    </source>
</evidence>
<reference evidence="1 2" key="1">
    <citation type="submission" date="2017-02" db="EMBL/GenBank/DDBJ databases">
        <title>Complete genome sequences of Mycobacterium kansasii strains isolated from rhesus macaques.</title>
        <authorList>
            <person name="Panda A."/>
            <person name="Nagaraj S."/>
            <person name="Zhao X."/>
            <person name="Tettelin H."/>
            <person name="Detolla L.J."/>
        </authorList>
    </citation>
    <scope>NUCLEOTIDE SEQUENCE [LARGE SCALE GENOMIC DNA]</scope>
    <source>
        <strain evidence="1 2">11-3813</strain>
    </source>
</reference>